<proteinExistence type="predicted"/>
<feature type="region of interest" description="Disordered" evidence="1">
    <location>
        <begin position="1"/>
        <end position="51"/>
    </location>
</feature>
<reference evidence="2" key="1">
    <citation type="submission" date="2010-03" db="EMBL/GenBank/DDBJ databases">
        <title>Annotation of Blastomyces dermatitidis strain ATCC 18188.</title>
        <authorList>
            <consortium name="The Broad Institute Genome Sequencing Platform"/>
            <consortium name="Broad Institute Genome Sequencing Center for Infectious Disease."/>
            <person name="Cuomo C."/>
            <person name="Klein B."/>
            <person name="Sullivan T."/>
            <person name="Heitman J."/>
            <person name="Young S."/>
            <person name="Zeng Q."/>
            <person name="Gargeya S."/>
            <person name="Alvarado L."/>
            <person name="Berlin A.M."/>
            <person name="Chapman S.B."/>
            <person name="Chen Z."/>
            <person name="Freedman E."/>
            <person name="Gellesch M."/>
            <person name="Goldberg J."/>
            <person name="Griggs A."/>
            <person name="Gujja S."/>
            <person name="Heilman E."/>
            <person name="Heiman D."/>
            <person name="Howarth C."/>
            <person name="Mehta T."/>
            <person name="Neiman D."/>
            <person name="Pearson M."/>
            <person name="Roberts A."/>
            <person name="Saif S."/>
            <person name="Shea T."/>
            <person name="Shenoy N."/>
            <person name="Sisk P."/>
            <person name="Stolte C."/>
            <person name="Sykes S."/>
            <person name="White J."/>
            <person name="Yandava C."/>
            <person name="Haas B."/>
            <person name="Nusbaum C."/>
            <person name="Birren B."/>
        </authorList>
    </citation>
    <scope>NUCLEOTIDE SEQUENCE</scope>
    <source>
        <strain evidence="2">ATCC 18188</strain>
    </source>
</reference>
<organism evidence="2">
    <name type="scientific">Ajellomyces dermatitidis (strain ATCC 18188 / CBS 674.68)</name>
    <name type="common">Blastomyces dermatitidis</name>
    <dbReference type="NCBI Taxonomy" id="653446"/>
    <lineage>
        <taxon>Eukaryota</taxon>
        <taxon>Fungi</taxon>
        <taxon>Dikarya</taxon>
        <taxon>Ascomycota</taxon>
        <taxon>Pezizomycotina</taxon>
        <taxon>Eurotiomycetes</taxon>
        <taxon>Eurotiomycetidae</taxon>
        <taxon>Onygenales</taxon>
        <taxon>Ajellomycetaceae</taxon>
        <taxon>Blastomyces</taxon>
    </lineage>
</organism>
<dbReference type="Proteomes" id="UP000007802">
    <property type="component" value="Unassembled WGS sequence"/>
</dbReference>
<gene>
    <name evidence="2" type="ORF">BDDG_11688</name>
</gene>
<dbReference type="EMBL" id="GG749409">
    <property type="protein sequence ID" value="KMW66716.1"/>
    <property type="molecule type" value="Genomic_DNA"/>
</dbReference>
<name>A0A0J9EKQ4_AJEDA</name>
<evidence type="ECO:0000256" key="1">
    <source>
        <dbReference type="SAM" id="MobiDB-lite"/>
    </source>
</evidence>
<sequence>MSPRTRATAGLLDTPASNMDMNEEYEQDTPTSDVDMNENNEYPGPRGEPGQMNEYTLMMRMMAYMEKQDRLMEILIQKLGGDSDSLSIWNQMDIFEQRDDLMDQLATRATATPTTTTPTTAIAPSHPPFTVRTTARTIARITARTVMGTTVRTTMRITTRATARITHPHYYYKLRPHNRRKGEG</sequence>
<accession>A0A0J9EKQ4</accession>
<protein>
    <submittedName>
        <fullName evidence="2">Uncharacterized protein</fullName>
    </submittedName>
</protein>
<dbReference type="AlphaFoldDB" id="A0A0J9EKQ4"/>
<evidence type="ECO:0000313" key="2">
    <source>
        <dbReference type="EMBL" id="KMW66716.1"/>
    </source>
</evidence>
<feature type="compositionally biased region" description="Polar residues" evidence="1">
    <location>
        <begin position="28"/>
        <end position="40"/>
    </location>
</feature>